<evidence type="ECO:0000256" key="3">
    <source>
        <dbReference type="ARBA" id="ARBA00022801"/>
    </source>
</evidence>
<reference evidence="7 8" key="1">
    <citation type="submission" date="2018-10" db="EMBL/GenBank/DDBJ databases">
        <title>Marmoricola sp. 4Q3S-7 whole genome shotgun sequence.</title>
        <authorList>
            <person name="Li F."/>
        </authorList>
    </citation>
    <scope>NUCLEOTIDE SEQUENCE [LARGE SCALE GENOMIC DNA]</scope>
    <source>
        <strain evidence="7 8">4Q3S-7</strain>
    </source>
</reference>
<dbReference type="PROSITE" id="PS00149">
    <property type="entry name" value="SULFATASE_2"/>
    <property type="match status" value="1"/>
</dbReference>
<dbReference type="EMBL" id="RDBE01000010">
    <property type="protein sequence ID" value="RLV47582.1"/>
    <property type="molecule type" value="Genomic_DNA"/>
</dbReference>
<name>A0A3L8NY12_9ACTN</name>
<evidence type="ECO:0000256" key="2">
    <source>
        <dbReference type="ARBA" id="ARBA00022729"/>
    </source>
</evidence>
<organism evidence="7 8">
    <name type="scientific">Nocardioides mangrovicus</name>
    <dbReference type="NCBI Taxonomy" id="2478913"/>
    <lineage>
        <taxon>Bacteria</taxon>
        <taxon>Bacillati</taxon>
        <taxon>Actinomycetota</taxon>
        <taxon>Actinomycetes</taxon>
        <taxon>Propionibacteriales</taxon>
        <taxon>Nocardioidaceae</taxon>
        <taxon>Nocardioides</taxon>
    </lineage>
</organism>
<dbReference type="Proteomes" id="UP000281708">
    <property type="component" value="Unassembled WGS sequence"/>
</dbReference>
<dbReference type="InterPro" id="IPR000917">
    <property type="entry name" value="Sulfatase_N"/>
</dbReference>
<dbReference type="PANTHER" id="PTHR43108:SF8">
    <property type="entry name" value="SD21168P"/>
    <property type="match status" value="1"/>
</dbReference>
<keyword evidence="2" id="KW-0732">Signal</keyword>
<dbReference type="Pfam" id="PF00884">
    <property type="entry name" value="Sulfatase"/>
    <property type="match status" value="1"/>
</dbReference>
<dbReference type="CDD" id="cd16147">
    <property type="entry name" value="G6S"/>
    <property type="match status" value="1"/>
</dbReference>
<feature type="region of interest" description="Disordered" evidence="5">
    <location>
        <begin position="13"/>
        <end position="37"/>
    </location>
</feature>
<keyword evidence="3" id="KW-0378">Hydrolase</keyword>
<keyword evidence="4" id="KW-0325">Glycoprotein</keyword>
<evidence type="ECO:0000259" key="6">
    <source>
        <dbReference type="Pfam" id="PF00884"/>
    </source>
</evidence>
<proteinExistence type="inferred from homology"/>
<evidence type="ECO:0000256" key="1">
    <source>
        <dbReference type="ARBA" id="ARBA00008779"/>
    </source>
</evidence>
<comment type="similarity">
    <text evidence="1">Belongs to the sulfatase family.</text>
</comment>
<evidence type="ECO:0000313" key="7">
    <source>
        <dbReference type="EMBL" id="RLV47582.1"/>
    </source>
</evidence>
<dbReference type="GO" id="GO:0016787">
    <property type="term" value="F:hydrolase activity"/>
    <property type="evidence" value="ECO:0007669"/>
    <property type="project" value="UniProtKB-KW"/>
</dbReference>
<dbReference type="SUPFAM" id="SSF53649">
    <property type="entry name" value="Alkaline phosphatase-like"/>
    <property type="match status" value="1"/>
</dbReference>
<dbReference type="InterPro" id="IPR024607">
    <property type="entry name" value="Sulfatase_CS"/>
</dbReference>
<sequence>MICVVVALAAGCGGHTGSGSRESIEPRQPHFSAGATAPLPAVRRPNLLVIEADDMRTDELRFMPNVRKLIAGRGVTFENSFAPYPLCCPSRASFLSGQYAHNHGVLSHEPPWGFHAFDDRTTIATVLQQAGYHTALVGKYLNGYAQQPTRAGQDSRTYVPPGWTDWYAGSDHLYGNRSPYFGGTYNYTHYTQVINGRVVPHPGDYSTNVNGRETRGRIRDYGKQKKPWFIWWTPTAPHFGRPHERDDPKPTRNLRGFLEHWETPARPGWVRGRFDREITHALGQPPYGPAEADMSDKPALLRHVPEMDETEKRALTEVSRQRAEAEFVLDRQIGITMKTLQRTGQWDDTVVVFTSDNGYFLGEHRKRQGKILSHEPSLRVPLVMAGPGVPHARRYDPVTTIDLAPTLAQYAGTTMPRTDGASFLPAVSNGDSGWTVPVVTEGRDEARRYRRDADEHLQPGFDDGLDTRGIRTARYKYTRYSTGEEELYDLKKDPLELDGLQNDPAYAEVKRKLVALWFDYIHCREAACDRPMPAEFRATPAQEKAITDDEIVRTNAYYGDEWPR</sequence>
<dbReference type="InterPro" id="IPR017850">
    <property type="entry name" value="Alkaline_phosphatase_core_sf"/>
</dbReference>
<evidence type="ECO:0000313" key="8">
    <source>
        <dbReference type="Proteomes" id="UP000281708"/>
    </source>
</evidence>
<evidence type="ECO:0000256" key="4">
    <source>
        <dbReference type="ARBA" id="ARBA00023180"/>
    </source>
</evidence>
<comment type="caution">
    <text evidence="7">The sequence shown here is derived from an EMBL/GenBank/DDBJ whole genome shotgun (WGS) entry which is preliminary data.</text>
</comment>
<feature type="domain" description="Sulfatase N-terminal" evidence="6">
    <location>
        <begin position="45"/>
        <end position="412"/>
    </location>
</feature>
<accession>A0A3L8NY12</accession>
<dbReference type="Gene3D" id="3.40.720.10">
    <property type="entry name" value="Alkaline Phosphatase, subunit A"/>
    <property type="match status" value="1"/>
</dbReference>
<gene>
    <name evidence="7" type="ORF">D9V37_15555</name>
</gene>
<dbReference type="AlphaFoldDB" id="A0A3L8NY12"/>
<dbReference type="PANTHER" id="PTHR43108">
    <property type="entry name" value="N-ACETYLGLUCOSAMINE-6-SULFATASE FAMILY MEMBER"/>
    <property type="match status" value="1"/>
</dbReference>
<keyword evidence="8" id="KW-1185">Reference proteome</keyword>
<protein>
    <submittedName>
        <fullName evidence="7">DUF4976 domain-containing protein</fullName>
    </submittedName>
</protein>
<evidence type="ECO:0000256" key="5">
    <source>
        <dbReference type="SAM" id="MobiDB-lite"/>
    </source>
</evidence>